<dbReference type="EMBL" id="JBHRTS010000003">
    <property type="protein sequence ID" value="MFC3194008.1"/>
    <property type="molecule type" value="Genomic_DNA"/>
</dbReference>
<protein>
    <submittedName>
        <fullName evidence="1">Uncharacterized protein</fullName>
    </submittedName>
</protein>
<accession>A0ABV7JBB4</accession>
<gene>
    <name evidence="1" type="ORF">ACFODZ_07125</name>
</gene>
<proteinExistence type="predicted"/>
<sequence length="76" mass="9175">MSNSHELISSIKQRRESFNSKKRYELHDRVKQLRAEIVKNSFQEKPDMKLHQFLMSQLNKARRQLSFSDQVRKELA</sequence>
<organism evidence="1 2">
    <name type="scientific">Marinicella sediminis</name>
    <dbReference type="NCBI Taxonomy" id="1792834"/>
    <lineage>
        <taxon>Bacteria</taxon>
        <taxon>Pseudomonadati</taxon>
        <taxon>Pseudomonadota</taxon>
        <taxon>Gammaproteobacteria</taxon>
        <taxon>Lysobacterales</taxon>
        <taxon>Marinicellaceae</taxon>
        <taxon>Marinicella</taxon>
    </lineage>
</organism>
<keyword evidence="2" id="KW-1185">Reference proteome</keyword>
<dbReference type="Proteomes" id="UP001595533">
    <property type="component" value="Unassembled WGS sequence"/>
</dbReference>
<dbReference type="RefSeq" id="WP_077412121.1">
    <property type="nucleotide sequence ID" value="NZ_JBHRTS010000003.1"/>
</dbReference>
<name>A0ABV7JBB4_9GAMM</name>
<evidence type="ECO:0000313" key="1">
    <source>
        <dbReference type="EMBL" id="MFC3194008.1"/>
    </source>
</evidence>
<comment type="caution">
    <text evidence="1">The sequence shown here is derived from an EMBL/GenBank/DDBJ whole genome shotgun (WGS) entry which is preliminary data.</text>
</comment>
<reference evidence="2" key="1">
    <citation type="journal article" date="2019" name="Int. J. Syst. Evol. Microbiol.">
        <title>The Global Catalogue of Microorganisms (GCM) 10K type strain sequencing project: providing services to taxonomists for standard genome sequencing and annotation.</title>
        <authorList>
            <consortium name="The Broad Institute Genomics Platform"/>
            <consortium name="The Broad Institute Genome Sequencing Center for Infectious Disease"/>
            <person name="Wu L."/>
            <person name="Ma J."/>
        </authorList>
    </citation>
    <scope>NUCLEOTIDE SEQUENCE [LARGE SCALE GENOMIC DNA]</scope>
    <source>
        <strain evidence="2">KCTC 42953</strain>
    </source>
</reference>
<evidence type="ECO:0000313" key="2">
    <source>
        <dbReference type="Proteomes" id="UP001595533"/>
    </source>
</evidence>